<evidence type="ECO:0000259" key="1">
    <source>
        <dbReference type="Pfam" id="PF02601"/>
    </source>
</evidence>
<comment type="caution">
    <text evidence="2">The sequence shown here is derived from an EMBL/GenBank/DDBJ whole genome shotgun (WGS) entry which is preliminary data.</text>
</comment>
<dbReference type="Pfam" id="PF02601">
    <property type="entry name" value="Exonuc_VII_L"/>
    <property type="match status" value="1"/>
</dbReference>
<dbReference type="InterPro" id="IPR003753">
    <property type="entry name" value="Exonuc_VII_L"/>
</dbReference>
<protein>
    <recommendedName>
        <fullName evidence="1">Exonuclease VII large subunit C-terminal domain-containing protein</fullName>
    </recommendedName>
</protein>
<keyword evidence="3" id="KW-1185">Reference proteome</keyword>
<dbReference type="EMBL" id="PQVI01000004">
    <property type="protein sequence ID" value="POY43156.1"/>
    <property type="molecule type" value="Genomic_DNA"/>
</dbReference>
<organism evidence="2 3">
    <name type="scientific">Avibacterium endocarditidis</name>
    <dbReference type="NCBI Taxonomy" id="380674"/>
    <lineage>
        <taxon>Bacteria</taxon>
        <taxon>Pseudomonadati</taxon>
        <taxon>Pseudomonadota</taxon>
        <taxon>Gammaproteobacteria</taxon>
        <taxon>Pasteurellales</taxon>
        <taxon>Pasteurellaceae</taxon>
        <taxon>Avibacterium</taxon>
    </lineage>
</organism>
<feature type="domain" description="Exonuclease VII large subunit C-terminal" evidence="1">
    <location>
        <begin position="2"/>
        <end position="62"/>
    </location>
</feature>
<accession>A0ABX4ZUQ4</accession>
<reference evidence="2 3" key="1">
    <citation type="submission" date="2018-02" db="EMBL/GenBank/DDBJ databases">
        <title>Classification genera of Pasteurellaceae by whole genome sequence comparison.</title>
        <authorList>
            <person name="Christensen H."/>
        </authorList>
    </citation>
    <scope>NUCLEOTIDE SEQUENCE [LARGE SCALE GENOMIC DNA]</scope>
    <source>
        <strain evidence="2 3">20186H4H1</strain>
    </source>
</reference>
<dbReference type="InterPro" id="IPR020579">
    <property type="entry name" value="Exonuc_VII_lsu_C"/>
</dbReference>
<dbReference type="Proteomes" id="UP000237229">
    <property type="component" value="Unassembled WGS sequence"/>
</dbReference>
<name>A0ABX4ZUQ4_9PAST</name>
<proteinExistence type="predicted"/>
<dbReference type="PANTHER" id="PTHR30008">
    <property type="entry name" value="EXODEOXYRIBONUCLEASE 7 LARGE SUBUNIT"/>
    <property type="match status" value="1"/>
</dbReference>
<evidence type="ECO:0000313" key="3">
    <source>
        <dbReference type="Proteomes" id="UP000237229"/>
    </source>
</evidence>
<sequence>MLTNKQGRFATLCQRLDGLSPLKILSRGYSISENEQGIAITDTHQVQVGERVKTQLMNGVIYSRVEQIENKSSLKNKDSENFS</sequence>
<evidence type="ECO:0000313" key="2">
    <source>
        <dbReference type="EMBL" id="POY43156.1"/>
    </source>
</evidence>
<gene>
    <name evidence="2" type="ORF">C3Z13_00665</name>
</gene>
<dbReference type="PANTHER" id="PTHR30008:SF0">
    <property type="entry name" value="EXODEOXYRIBONUCLEASE 7 LARGE SUBUNIT"/>
    <property type="match status" value="1"/>
</dbReference>